<comment type="caution">
    <text evidence="2">The sequence shown here is derived from an EMBL/GenBank/DDBJ whole genome shotgun (WGS) entry which is preliminary data.</text>
</comment>
<gene>
    <name evidence="2" type="ORF">PoB_006875800</name>
</gene>
<keyword evidence="3" id="KW-1185">Reference proteome</keyword>
<protein>
    <submittedName>
        <fullName evidence="2">Uncharacterized protein</fullName>
    </submittedName>
</protein>
<dbReference type="Proteomes" id="UP000735302">
    <property type="component" value="Unassembled WGS sequence"/>
</dbReference>
<dbReference type="AlphaFoldDB" id="A0AAV4DDF6"/>
<dbReference type="EMBL" id="BLXT01007775">
    <property type="protein sequence ID" value="GFO42253.1"/>
    <property type="molecule type" value="Genomic_DNA"/>
</dbReference>
<organism evidence="2 3">
    <name type="scientific">Plakobranchus ocellatus</name>
    <dbReference type="NCBI Taxonomy" id="259542"/>
    <lineage>
        <taxon>Eukaryota</taxon>
        <taxon>Metazoa</taxon>
        <taxon>Spiralia</taxon>
        <taxon>Lophotrochozoa</taxon>
        <taxon>Mollusca</taxon>
        <taxon>Gastropoda</taxon>
        <taxon>Heterobranchia</taxon>
        <taxon>Euthyneura</taxon>
        <taxon>Panpulmonata</taxon>
        <taxon>Sacoglossa</taxon>
        <taxon>Placobranchoidea</taxon>
        <taxon>Plakobranchidae</taxon>
        <taxon>Plakobranchus</taxon>
    </lineage>
</organism>
<feature type="region of interest" description="Disordered" evidence="1">
    <location>
        <begin position="28"/>
        <end position="70"/>
    </location>
</feature>
<name>A0AAV4DDF6_9GAST</name>
<reference evidence="2 3" key="1">
    <citation type="journal article" date="2021" name="Elife">
        <title>Chloroplast acquisition without the gene transfer in kleptoplastic sea slugs, Plakobranchus ocellatus.</title>
        <authorList>
            <person name="Maeda T."/>
            <person name="Takahashi S."/>
            <person name="Yoshida T."/>
            <person name="Shimamura S."/>
            <person name="Takaki Y."/>
            <person name="Nagai Y."/>
            <person name="Toyoda A."/>
            <person name="Suzuki Y."/>
            <person name="Arimoto A."/>
            <person name="Ishii H."/>
            <person name="Satoh N."/>
            <person name="Nishiyama T."/>
            <person name="Hasebe M."/>
            <person name="Maruyama T."/>
            <person name="Minagawa J."/>
            <person name="Obokata J."/>
            <person name="Shigenobu S."/>
        </authorList>
    </citation>
    <scope>NUCLEOTIDE SEQUENCE [LARGE SCALE GENOMIC DNA]</scope>
</reference>
<sequence>MANSPPHYTALNRPTVCVDQATAVKEVQSGLQPQNKDVDINVNDSTEPGHISHVQLSPAESAGGENTSDITTIVRYQKESLEEEKEEKKFLN</sequence>
<proteinExistence type="predicted"/>
<evidence type="ECO:0000313" key="3">
    <source>
        <dbReference type="Proteomes" id="UP000735302"/>
    </source>
</evidence>
<evidence type="ECO:0000256" key="1">
    <source>
        <dbReference type="SAM" id="MobiDB-lite"/>
    </source>
</evidence>
<evidence type="ECO:0000313" key="2">
    <source>
        <dbReference type="EMBL" id="GFO42253.1"/>
    </source>
</evidence>
<accession>A0AAV4DDF6</accession>